<keyword evidence="2" id="KW-0488">Methylation</keyword>
<keyword evidence="3 6" id="KW-0812">Transmembrane</keyword>
<protein>
    <submittedName>
        <fullName evidence="7">Uncharacterized protein</fullName>
    </submittedName>
</protein>
<dbReference type="InterPro" id="IPR000983">
    <property type="entry name" value="Bac_GSPG_pilin"/>
</dbReference>
<evidence type="ECO:0000313" key="7">
    <source>
        <dbReference type="EMBL" id="ACV63983.1"/>
    </source>
</evidence>
<dbReference type="eggNOG" id="COG2165">
    <property type="taxonomic scope" value="Bacteria"/>
</dbReference>
<dbReference type="PANTHER" id="PTHR30093">
    <property type="entry name" value="GENERAL SECRETION PATHWAY PROTEIN G"/>
    <property type="match status" value="1"/>
</dbReference>
<dbReference type="InterPro" id="IPR045584">
    <property type="entry name" value="Pilin-like"/>
</dbReference>
<accession>C8W5I3</accession>
<reference evidence="7 8" key="1">
    <citation type="journal article" date="2009" name="Stand. Genomic Sci.">
        <title>Complete genome sequence of Desulfotomaculum acetoxidans type strain (5575).</title>
        <authorList>
            <person name="Spring S."/>
            <person name="Lapidus A."/>
            <person name="Schroder M."/>
            <person name="Gleim D."/>
            <person name="Sims D."/>
            <person name="Meincke L."/>
            <person name="Glavina Del Rio T."/>
            <person name="Tice H."/>
            <person name="Copeland A."/>
            <person name="Cheng J.F."/>
            <person name="Lucas S."/>
            <person name="Chen F."/>
            <person name="Nolan M."/>
            <person name="Bruce D."/>
            <person name="Goodwin L."/>
            <person name="Pitluck S."/>
            <person name="Ivanova N."/>
            <person name="Mavromatis K."/>
            <person name="Mikhailova N."/>
            <person name="Pati A."/>
            <person name="Chen A."/>
            <person name="Palaniappan K."/>
            <person name="Land M."/>
            <person name="Hauser L."/>
            <person name="Chang Y.J."/>
            <person name="Jeffries C.D."/>
            <person name="Chain P."/>
            <person name="Saunders E."/>
            <person name="Brettin T."/>
            <person name="Detter J.C."/>
            <person name="Goker M."/>
            <person name="Bristow J."/>
            <person name="Eisen J.A."/>
            <person name="Markowitz V."/>
            <person name="Hugenholtz P."/>
            <person name="Kyrpides N.C."/>
            <person name="Klenk H.P."/>
            <person name="Han C."/>
        </authorList>
    </citation>
    <scope>NUCLEOTIDE SEQUENCE [LARGE SCALE GENOMIC DNA]</scope>
    <source>
        <strain evidence="8">ATCC 49208 / DSM 771 / VKM B-1644</strain>
    </source>
</reference>
<name>C8W5I3_DESAS</name>
<evidence type="ECO:0000256" key="3">
    <source>
        <dbReference type="ARBA" id="ARBA00022692"/>
    </source>
</evidence>
<dbReference type="HOGENOM" id="CLU_091705_7_3_9"/>
<evidence type="ECO:0000313" key="8">
    <source>
        <dbReference type="Proteomes" id="UP000002217"/>
    </source>
</evidence>
<keyword evidence="8" id="KW-1185">Reference proteome</keyword>
<evidence type="ECO:0000256" key="6">
    <source>
        <dbReference type="SAM" id="Phobius"/>
    </source>
</evidence>
<dbReference type="EMBL" id="CP001720">
    <property type="protein sequence ID" value="ACV63983.1"/>
    <property type="molecule type" value="Genomic_DNA"/>
</dbReference>
<proteinExistence type="predicted"/>
<organism evidence="7 8">
    <name type="scientific">Desulfofarcimen acetoxidans (strain ATCC 49208 / DSM 771 / KCTC 5769 / VKM B-1644 / 5575)</name>
    <name type="common">Desulfotomaculum acetoxidans</name>
    <dbReference type="NCBI Taxonomy" id="485916"/>
    <lineage>
        <taxon>Bacteria</taxon>
        <taxon>Bacillati</taxon>
        <taxon>Bacillota</taxon>
        <taxon>Clostridia</taxon>
        <taxon>Eubacteriales</taxon>
        <taxon>Peptococcaceae</taxon>
        <taxon>Desulfofarcimen</taxon>
    </lineage>
</organism>
<dbReference type="Proteomes" id="UP000002217">
    <property type="component" value="Chromosome"/>
</dbReference>
<dbReference type="GO" id="GO:0015627">
    <property type="term" value="C:type II protein secretion system complex"/>
    <property type="evidence" value="ECO:0007669"/>
    <property type="project" value="InterPro"/>
</dbReference>
<evidence type="ECO:0000256" key="1">
    <source>
        <dbReference type="ARBA" id="ARBA00004167"/>
    </source>
</evidence>
<feature type="transmembrane region" description="Helical" evidence="6">
    <location>
        <begin position="20"/>
        <end position="38"/>
    </location>
</feature>
<sequence>MFNVISGRFKNRKGFTLVELMVVVVIIGILAAIAVPVYTSTTTTAKQKANAANIRIIEGAIQAYMADNVVSGTFSEVVMSNAGAITGVTLRTPAEGETVPTNLVPNYLKEIPIQPDGSGKYIKAANGNVVAE</sequence>
<keyword evidence="4 6" id="KW-1133">Transmembrane helix</keyword>
<dbReference type="PROSITE" id="PS00409">
    <property type="entry name" value="PROKAR_NTER_METHYL"/>
    <property type="match status" value="1"/>
</dbReference>
<dbReference type="KEGG" id="dae:Dtox_3248"/>
<evidence type="ECO:0000256" key="5">
    <source>
        <dbReference type="ARBA" id="ARBA00023136"/>
    </source>
</evidence>
<dbReference type="AlphaFoldDB" id="C8W5I3"/>
<dbReference type="SUPFAM" id="SSF54523">
    <property type="entry name" value="Pili subunits"/>
    <property type="match status" value="1"/>
</dbReference>
<dbReference type="PRINTS" id="PR00813">
    <property type="entry name" value="BCTERIALGSPG"/>
</dbReference>
<evidence type="ECO:0000256" key="4">
    <source>
        <dbReference type="ARBA" id="ARBA00022989"/>
    </source>
</evidence>
<dbReference type="NCBIfam" id="TIGR02532">
    <property type="entry name" value="IV_pilin_GFxxxE"/>
    <property type="match status" value="1"/>
</dbReference>
<dbReference type="PANTHER" id="PTHR30093:SF44">
    <property type="entry name" value="TYPE II SECRETION SYSTEM CORE PROTEIN G"/>
    <property type="match status" value="1"/>
</dbReference>
<dbReference type="InterPro" id="IPR012902">
    <property type="entry name" value="N_methyl_site"/>
</dbReference>
<keyword evidence="5 6" id="KW-0472">Membrane</keyword>
<comment type="subcellular location">
    <subcellularLocation>
        <location evidence="1">Membrane</location>
        <topology evidence="1">Single-pass membrane protein</topology>
    </subcellularLocation>
</comment>
<dbReference type="GO" id="GO:0016020">
    <property type="term" value="C:membrane"/>
    <property type="evidence" value="ECO:0007669"/>
    <property type="project" value="UniProtKB-SubCell"/>
</dbReference>
<dbReference type="STRING" id="485916.Dtox_3248"/>
<dbReference type="Gene3D" id="3.30.700.10">
    <property type="entry name" value="Glycoprotein, Type 4 Pilin"/>
    <property type="match status" value="1"/>
</dbReference>
<evidence type="ECO:0000256" key="2">
    <source>
        <dbReference type="ARBA" id="ARBA00022481"/>
    </source>
</evidence>
<dbReference type="GO" id="GO:0015628">
    <property type="term" value="P:protein secretion by the type II secretion system"/>
    <property type="evidence" value="ECO:0007669"/>
    <property type="project" value="InterPro"/>
</dbReference>
<dbReference type="Pfam" id="PF07963">
    <property type="entry name" value="N_methyl"/>
    <property type="match status" value="1"/>
</dbReference>
<gene>
    <name evidence="7" type="ordered locus">Dtox_3248</name>
</gene>